<organism evidence="1 2">
    <name type="scientific">Pseudoalteromonas porphyrae</name>
    <dbReference type="NCBI Taxonomy" id="187330"/>
    <lineage>
        <taxon>Bacteria</taxon>
        <taxon>Pseudomonadati</taxon>
        <taxon>Pseudomonadota</taxon>
        <taxon>Gammaproteobacteria</taxon>
        <taxon>Alteromonadales</taxon>
        <taxon>Pseudoalteromonadaceae</taxon>
        <taxon>Pseudoalteromonas</taxon>
    </lineage>
</organism>
<protein>
    <submittedName>
        <fullName evidence="1">Uncharacterized protein</fullName>
    </submittedName>
</protein>
<gene>
    <name evidence="1" type="ORF">ADS77_03240</name>
</gene>
<dbReference type="OrthoDB" id="7469010at2"/>
<dbReference type="AlphaFoldDB" id="A0A0N1ER90"/>
<evidence type="ECO:0000313" key="1">
    <source>
        <dbReference type="EMBL" id="KPH64837.1"/>
    </source>
</evidence>
<sequence>MQPLPLPKRPKLSNFTLVPNSQIHLNKANNATEIYDLEGAYWEFEIELANVPERDALALDGFIASLRGQVGTFTLIDYRREQLDKDFVGYVRGDNQDGNILNIDGLPANQTLLVVGERMQVGVGQNTELKVLTQDLVTDSLGRATVIFESPLRKIPADNTLITFKQPVGLFRLADNKQGLASAQYKNGIVTSWKIKGREAF</sequence>
<name>A0A0N1ER90_9GAMM</name>
<evidence type="ECO:0000313" key="2">
    <source>
        <dbReference type="Proteomes" id="UP000037848"/>
    </source>
</evidence>
<dbReference type="RefSeq" id="WP_054452948.1">
    <property type="nucleotide sequence ID" value="NZ_LHPH01000003.1"/>
</dbReference>
<accession>A0A0N1ER90</accession>
<dbReference type="EMBL" id="LHPH01000003">
    <property type="protein sequence ID" value="KPH64837.1"/>
    <property type="molecule type" value="Genomic_DNA"/>
</dbReference>
<keyword evidence="2" id="KW-1185">Reference proteome</keyword>
<reference evidence="1 2" key="1">
    <citation type="submission" date="2015-08" db="EMBL/GenBank/DDBJ databases">
        <title>Draft Genome Sequence of Pseudoalteromonas porphyrae UCD-SED14.</title>
        <authorList>
            <person name="Coil D.A."/>
            <person name="Jospin G."/>
            <person name="Lee R.D."/>
            <person name="Eisen J.A."/>
        </authorList>
    </citation>
    <scope>NUCLEOTIDE SEQUENCE [LARGE SCALE GENOMIC DNA]</scope>
    <source>
        <strain evidence="1 2">UCD-SED14</strain>
    </source>
</reference>
<proteinExistence type="predicted"/>
<dbReference type="Proteomes" id="UP000037848">
    <property type="component" value="Unassembled WGS sequence"/>
</dbReference>
<comment type="caution">
    <text evidence="1">The sequence shown here is derived from an EMBL/GenBank/DDBJ whole genome shotgun (WGS) entry which is preliminary data.</text>
</comment>
<dbReference type="PATRIC" id="fig|187330.3.peg.1685"/>